<dbReference type="GO" id="GO:0016874">
    <property type="term" value="F:ligase activity"/>
    <property type="evidence" value="ECO:0007669"/>
    <property type="project" value="UniProtKB-KW"/>
</dbReference>
<evidence type="ECO:0000313" key="2">
    <source>
        <dbReference type="EMBL" id="JAG30460.1"/>
    </source>
</evidence>
<accession>A0A0A9YLP0</accession>
<protein>
    <submittedName>
        <fullName evidence="2">Serine--tRNA ligase</fullName>
    </submittedName>
</protein>
<keyword evidence="1" id="KW-0175">Coiled coil</keyword>
<reference evidence="2" key="2">
    <citation type="submission" date="2014-07" db="EMBL/GenBank/DDBJ databases">
        <authorList>
            <person name="Hull J."/>
        </authorList>
    </citation>
    <scope>NUCLEOTIDE SEQUENCE</scope>
</reference>
<keyword evidence="2" id="KW-0436">Ligase</keyword>
<reference evidence="2" key="1">
    <citation type="journal article" date="2014" name="PLoS ONE">
        <title>Transcriptome-Based Identification of ABC Transporters in the Western Tarnished Plant Bug Lygus hesperus.</title>
        <authorList>
            <person name="Hull J.J."/>
            <person name="Chaney K."/>
            <person name="Geib S.M."/>
            <person name="Fabrick J.A."/>
            <person name="Brent C.S."/>
            <person name="Walsh D."/>
            <person name="Lavine L.C."/>
        </authorList>
    </citation>
    <scope>NUCLEOTIDE SEQUENCE</scope>
</reference>
<organism evidence="2">
    <name type="scientific">Lygus hesperus</name>
    <name type="common">Western plant bug</name>
    <dbReference type="NCBI Taxonomy" id="30085"/>
    <lineage>
        <taxon>Eukaryota</taxon>
        <taxon>Metazoa</taxon>
        <taxon>Ecdysozoa</taxon>
        <taxon>Arthropoda</taxon>
        <taxon>Hexapoda</taxon>
        <taxon>Insecta</taxon>
        <taxon>Pterygota</taxon>
        <taxon>Neoptera</taxon>
        <taxon>Paraneoptera</taxon>
        <taxon>Hemiptera</taxon>
        <taxon>Heteroptera</taxon>
        <taxon>Panheteroptera</taxon>
        <taxon>Cimicomorpha</taxon>
        <taxon>Miridae</taxon>
        <taxon>Mirini</taxon>
        <taxon>Lygus</taxon>
    </lineage>
</organism>
<gene>
    <name evidence="2" type="primary">serS_30</name>
    <name evidence="2" type="ORF">CM83_3956</name>
</gene>
<feature type="non-terminal residue" evidence="2">
    <location>
        <position position="1"/>
    </location>
</feature>
<dbReference type="AlphaFoldDB" id="A0A0A9YLP0"/>
<proteinExistence type="predicted"/>
<evidence type="ECO:0000256" key="1">
    <source>
        <dbReference type="SAM" id="Coils"/>
    </source>
</evidence>
<dbReference type="EMBL" id="GBHO01013144">
    <property type="protein sequence ID" value="JAG30460.1"/>
    <property type="molecule type" value="Transcribed_RNA"/>
</dbReference>
<name>A0A0A9YLP0_LYGHE</name>
<sequence>DFHTKFMNDFSKLMDSKLETVVKKTDINRLNELLQAYSNEVQTVKKELATLKKENEQLQANLEALDCESRKNNLLVRGLKLNDVRNNVHEQICAFFKDQLNVNVDHSMLDVIVIGVLKSSPLFIVHFARQQDKWAVLHESKMLKGTRIFLDQDYPPKMRKRRGFLFKIKRQISTMRPGSSVRVREDRMQIDGYWFRWSEKEGLKCEDLQTADKFRDILSIDTSAEAILRVLQTNNTP</sequence>
<feature type="coiled-coil region" evidence="1">
    <location>
        <begin position="27"/>
        <end position="68"/>
    </location>
</feature>